<dbReference type="Pfam" id="PF01850">
    <property type="entry name" value="PIN"/>
    <property type="match status" value="1"/>
</dbReference>
<dbReference type="CDD" id="cd09872">
    <property type="entry name" value="PIN_Sll0205-like"/>
    <property type="match status" value="1"/>
</dbReference>
<comment type="caution">
    <text evidence="2">The sequence shown here is derived from an EMBL/GenBank/DDBJ whole genome shotgun (WGS) entry which is preliminary data.</text>
</comment>
<name>A0A916YBZ7_9HYPH</name>
<dbReference type="RefSeq" id="WP_188854959.1">
    <property type="nucleotide sequence ID" value="NZ_BMJJ01000015.1"/>
</dbReference>
<dbReference type="EMBL" id="BMJJ01000015">
    <property type="protein sequence ID" value="GGD39529.1"/>
    <property type="molecule type" value="Genomic_DNA"/>
</dbReference>
<organism evidence="2 3">
    <name type="scientific">Aureimonas glaciei</name>
    <dbReference type="NCBI Taxonomy" id="1776957"/>
    <lineage>
        <taxon>Bacteria</taxon>
        <taxon>Pseudomonadati</taxon>
        <taxon>Pseudomonadota</taxon>
        <taxon>Alphaproteobacteria</taxon>
        <taxon>Hyphomicrobiales</taxon>
        <taxon>Aurantimonadaceae</taxon>
        <taxon>Aureimonas</taxon>
    </lineage>
</organism>
<sequence>MSYLLDTHTLVWWLLNENKFSVRARNAIASSTGPIFVSAVSAFEIATKVRLGKFEAAREIDADFVGLVRADGFMLLDVHTRHALAAGRLVLAHRDPFDRLLAAQAMAENLTLVTRDPAFSSFDVPTLW</sequence>
<dbReference type="PANTHER" id="PTHR36173:SF2">
    <property type="entry name" value="RIBONUCLEASE VAPC16"/>
    <property type="match status" value="1"/>
</dbReference>
<reference evidence="2" key="1">
    <citation type="journal article" date="2014" name="Int. J. Syst. Evol. Microbiol.">
        <title>Complete genome sequence of Corynebacterium casei LMG S-19264T (=DSM 44701T), isolated from a smear-ripened cheese.</title>
        <authorList>
            <consortium name="US DOE Joint Genome Institute (JGI-PGF)"/>
            <person name="Walter F."/>
            <person name="Albersmeier A."/>
            <person name="Kalinowski J."/>
            <person name="Ruckert C."/>
        </authorList>
    </citation>
    <scope>NUCLEOTIDE SEQUENCE</scope>
    <source>
        <strain evidence="2">CGMCC 1.15493</strain>
    </source>
</reference>
<evidence type="ECO:0000259" key="1">
    <source>
        <dbReference type="Pfam" id="PF01850"/>
    </source>
</evidence>
<dbReference type="InterPro" id="IPR029060">
    <property type="entry name" value="PIN-like_dom_sf"/>
</dbReference>
<dbReference type="Proteomes" id="UP000613160">
    <property type="component" value="Unassembled WGS sequence"/>
</dbReference>
<proteinExistence type="predicted"/>
<reference evidence="2" key="2">
    <citation type="submission" date="2020-09" db="EMBL/GenBank/DDBJ databases">
        <authorList>
            <person name="Sun Q."/>
            <person name="Zhou Y."/>
        </authorList>
    </citation>
    <scope>NUCLEOTIDE SEQUENCE</scope>
    <source>
        <strain evidence="2">CGMCC 1.15493</strain>
    </source>
</reference>
<dbReference type="Gene3D" id="3.40.50.1010">
    <property type="entry name" value="5'-nuclease"/>
    <property type="match status" value="1"/>
</dbReference>
<evidence type="ECO:0000313" key="3">
    <source>
        <dbReference type="Proteomes" id="UP000613160"/>
    </source>
</evidence>
<protein>
    <submittedName>
        <fullName evidence="2">Twitching motility protein PilT</fullName>
    </submittedName>
</protein>
<gene>
    <name evidence="2" type="ORF">GCM10011335_47780</name>
</gene>
<dbReference type="InterPro" id="IPR002716">
    <property type="entry name" value="PIN_dom"/>
</dbReference>
<accession>A0A916YBZ7</accession>
<dbReference type="AlphaFoldDB" id="A0A916YBZ7"/>
<dbReference type="SUPFAM" id="SSF88723">
    <property type="entry name" value="PIN domain-like"/>
    <property type="match status" value="1"/>
</dbReference>
<dbReference type="InterPro" id="IPR041705">
    <property type="entry name" value="PIN_Sll0205"/>
</dbReference>
<dbReference type="InterPro" id="IPR052919">
    <property type="entry name" value="TA_system_RNase"/>
</dbReference>
<feature type="domain" description="PIN" evidence="1">
    <location>
        <begin position="3"/>
        <end position="123"/>
    </location>
</feature>
<dbReference type="PANTHER" id="PTHR36173">
    <property type="entry name" value="RIBONUCLEASE VAPC16-RELATED"/>
    <property type="match status" value="1"/>
</dbReference>
<keyword evidence="3" id="KW-1185">Reference proteome</keyword>
<evidence type="ECO:0000313" key="2">
    <source>
        <dbReference type="EMBL" id="GGD39529.1"/>
    </source>
</evidence>